<evidence type="ECO:0000256" key="2">
    <source>
        <dbReference type="ARBA" id="ARBA00093469"/>
    </source>
</evidence>
<dbReference type="OrthoDB" id="1917519at2759"/>
<dbReference type="InterPro" id="IPR037355">
    <property type="entry name" value="COMMD3"/>
</dbReference>
<dbReference type="STRING" id="400682.A0A1X7TRR8"/>
<keyword evidence="3" id="KW-0175">Coiled coil</keyword>
<dbReference type="PANTHER" id="PTHR31159:SF1">
    <property type="entry name" value="COMM DOMAIN-CONTAINING PROTEIN 3"/>
    <property type="match status" value="1"/>
</dbReference>
<name>A0A1X7TRR8_AMPQE</name>
<evidence type="ECO:0000313" key="5">
    <source>
        <dbReference type="EnsemblMetazoa" id="Aqu2.1.17794_001"/>
    </source>
</evidence>
<evidence type="ECO:0000256" key="1">
    <source>
        <dbReference type="ARBA" id="ARBA00016548"/>
    </source>
</evidence>
<dbReference type="GO" id="GO:0006814">
    <property type="term" value="P:sodium ion transport"/>
    <property type="evidence" value="ECO:0007669"/>
    <property type="project" value="InterPro"/>
</dbReference>
<protein>
    <recommendedName>
        <fullName evidence="1">COMM domain-containing protein 3</fullName>
    </recommendedName>
</protein>
<feature type="domain" description="COMM" evidence="4">
    <location>
        <begin position="15"/>
        <end position="50"/>
    </location>
</feature>
<comment type="similarity">
    <text evidence="2">Belongs to the COMM domain-containing protein 3 family.</text>
</comment>
<reference evidence="5" key="1">
    <citation type="submission" date="2017-05" db="UniProtKB">
        <authorList>
            <consortium name="EnsemblMetazoa"/>
        </authorList>
    </citation>
    <scope>IDENTIFICATION</scope>
</reference>
<dbReference type="Pfam" id="PF07258">
    <property type="entry name" value="COMM_domain"/>
    <property type="match status" value="1"/>
</dbReference>
<dbReference type="InterPro" id="IPR017920">
    <property type="entry name" value="COMM"/>
</dbReference>
<dbReference type="InParanoid" id="A0A1X7TRR8"/>
<feature type="coiled-coil region" evidence="3">
    <location>
        <begin position="76"/>
        <end position="117"/>
    </location>
</feature>
<accession>A0A1X7TRR8</accession>
<sequence>NKAKLRAKLGRICSSFPYLIDVNWRLDYYIKSNHLERVDKPVYMISLNTEVKMDHHRPGTPLDDAKTYIDDLIKTCDNGRSDQENLERAIKELENEKMILEKECTELENKTKELDRKSSASSEARKMYGDVTAGDLTHQDVVLSYQSHFQSAHRYLPKLFGAQTKEAIYQEWIRASEIVKQSFDKSKEQIISEMIAKLGTALTDRPTDKPSDGNTTDLYRAFKVYLKKNELNDEKIEEIIAENAHQDHLKDAAMMFYFARDIIMQLDPED</sequence>
<proteinExistence type="inferred from homology"/>
<dbReference type="PANTHER" id="PTHR31159">
    <property type="entry name" value="COMM DOMAIN-CONTAINING PROTEIN 3"/>
    <property type="match status" value="1"/>
</dbReference>
<dbReference type="AlphaFoldDB" id="A0A1X7TRR8"/>
<evidence type="ECO:0000256" key="3">
    <source>
        <dbReference type="SAM" id="Coils"/>
    </source>
</evidence>
<dbReference type="EnsemblMetazoa" id="Aqu2.1.17794_001">
    <property type="protein sequence ID" value="Aqu2.1.17794_001"/>
    <property type="gene ID" value="Aqu2.1.17794"/>
</dbReference>
<evidence type="ECO:0000259" key="4">
    <source>
        <dbReference type="Pfam" id="PF07258"/>
    </source>
</evidence>
<organism evidence="5">
    <name type="scientific">Amphimedon queenslandica</name>
    <name type="common">Sponge</name>
    <dbReference type="NCBI Taxonomy" id="400682"/>
    <lineage>
        <taxon>Eukaryota</taxon>
        <taxon>Metazoa</taxon>
        <taxon>Porifera</taxon>
        <taxon>Demospongiae</taxon>
        <taxon>Heteroscleromorpha</taxon>
        <taxon>Haplosclerida</taxon>
        <taxon>Niphatidae</taxon>
        <taxon>Amphimedon</taxon>
    </lineage>
</organism>